<feature type="region of interest" description="Disordered" evidence="1">
    <location>
        <begin position="14"/>
        <end position="43"/>
    </location>
</feature>
<protein>
    <submittedName>
        <fullName evidence="2">Uncharacterized protein</fullName>
    </submittedName>
</protein>
<proteinExistence type="predicted"/>
<gene>
    <name evidence="2" type="ORF">TOPH_01195</name>
</gene>
<keyword evidence="3" id="KW-1185">Reference proteome</keyword>
<evidence type="ECO:0000313" key="3">
    <source>
        <dbReference type="Proteomes" id="UP000036947"/>
    </source>
</evidence>
<evidence type="ECO:0000256" key="1">
    <source>
        <dbReference type="SAM" id="MobiDB-lite"/>
    </source>
</evidence>
<organism evidence="2 3">
    <name type="scientific">Tolypocladium ophioglossoides (strain CBS 100239)</name>
    <name type="common">Snaketongue truffleclub</name>
    <name type="synonym">Elaphocordyceps ophioglossoides</name>
    <dbReference type="NCBI Taxonomy" id="1163406"/>
    <lineage>
        <taxon>Eukaryota</taxon>
        <taxon>Fungi</taxon>
        <taxon>Dikarya</taxon>
        <taxon>Ascomycota</taxon>
        <taxon>Pezizomycotina</taxon>
        <taxon>Sordariomycetes</taxon>
        <taxon>Hypocreomycetidae</taxon>
        <taxon>Hypocreales</taxon>
        <taxon>Ophiocordycipitaceae</taxon>
        <taxon>Tolypocladium</taxon>
    </lineage>
</organism>
<name>A0A0L0NIY7_TOLOC</name>
<evidence type="ECO:0000313" key="2">
    <source>
        <dbReference type="EMBL" id="KND94051.1"/>
    </source>
</evidence>
<dbReference type="EMBL" id="LFRF01000002">
    <property type="protein sequence ID" value="KND94051.1"/>
    <property type="molecule type" value="Genomic_DNA"/>
</dbReference>
<dbReference type="OrthoDB" id="2963168at2759"/>
<sequence length="407" mass="45872">MAWSTRAILMAMSLDSSSTSSSSSPSSSSPSRSDNAVLRRGVDRDGNSIQKQLGVFFVTFGKSTLQRRHLLSLAHYAFQSCFVSAQANLVGPDNLASSKQRRERLSGGKHHLLRVVAMYRPRGTALDCKGEALRVTVGCDGGDEQELPLDFIHITISDDLRRWVLLLHAVGESRRSFCRRSFVDERFVSDPGRESQPFVDDLEIPRDEFLAFGNPFIYRRDGTLRPRELGKVKHIRLVLHLELLVCGQRIAPRLSFLKVLNHVKVDLLLALKEGLCRKFRLRQCGSLPSRIPLVQVGVKAQSQTSLGVVPRFRLEARQLMDIANENLLLLHVTQELHQAQPIDDIRCLVAAVTAVNSNQQVQEFIQSGDKLPNSPVEWLVRRLRERPETLQQFANKKLLQDAFGKRV</sequence>
<accession>A0A0L0NIY7</accession>
<comment type="caution">
    <text evidence="2">The sequence shown here is derived from an EMBL/GenBank/DDBJ whole genome shotgun (WGS) entry which is preliminary data.</text>
</comment>
<feature type="compositionally biased region" description="Low complexity" evidence="1">
    <location>
        <begin position="16"/>
        <end position="33"/>
    </location>
</feature>
<dbReference type="Proteomes" id="UP000036947">
    <property type="component" value="Unassembled WGS sequence"/>
</dbReference>
<reference evidence="2 3" key="1">
    <citation type="journal article" date="2015" name="BMC Genomics">
        <title>The genome of the truffle-parasite Tolypocladium ophioglossoides and the evolution of antifungal peptaibiotics.</title>
        <authorList>
            <person name="Quandt C.A."/>
            <person name="Bushley K.E."/>
            <person name="Spatafora J.W."/>
        </authorList>
    </citation>
    <scope>NUCLEOTIDE SEQUENCE [LARGE SCALE GENOMIC DNA]</scope>
    <source>
        <strain evidence="2 3">CBS 100239</strain>
    </source>
</reference>
<dbReference type="AlphaFoldDB" id="A0A0L0NIY7"/>